<protein>
    <recommendedName>
        <fullName evidence="3">Amidinotransferase</fullName>
    </recommendedName>
</protein>
<dbReference type="Gene3D" id="3.75.10.10">
    <property type="entry name" value="L-arginine/glycine Amidinotransferase, Chain A"/>
    <property type="match status" value="1"/>
</dbReference>
<proteinExistence type="predicted"/>
<evidence type="ECO:0008006" key="3">
    <source>
        <dbReference type="Google" id="ProtNLM"/>
    </source>
</evidence>
<keyword evidence="2" id="KW-1185">Reference proteome</keyword>
<dbReference type="AlphaFoldDB" id="A0A7D4BJ76"/>
<dbReference type="PANTHER" id="PTHR47271:SF2">
    <property type="entry name" value="ARGININE DEIMINASE"/>
    <property type="match status" value="1"/>
</dbReference>
<accession>A0A7D4BJ76</accession>
<dbReference type="Pfam" id="PF19420">
    <property type="entry name" value="DDAH_eukar"/>
    <property type="match status" value="1"/>
</dbReference>
<dbReference type="Proteomes" id="UP000503088">
    <property type="component" value="Chromosome"/>
</dbReference>
<organism evidence="1 2">
    <name type="scientific">Kroppenstedtia pulmonis</name>
    <dbReference type="NCBI Taxonomy" id="1380685"/>
    <lineage>
        <taxon>Bacteria</taxon>
        <taxon>Bacillati</taxon>
        <taxon>Bacillota</taxon>
        <taxon>Bacilli</taxon>
        <taxon>Bacillales</taxon>
        <taxon>Thermoactinomycetaceae</taxon>
        <taxon>Kroppenstedtia</taxon>
    </lineage>
</organism>
<dbReference type="GO" id="GO:0016990">
    <property type="term" value="F:arginine deiminase activity"/>
    <property type="evidence" value="ECO:0007669"/>
    <property type="project" value="TreeGrafter"/>
</dbReference>
<reference evidence="1 2" key="1">
    <citation type="submission" date="2020-01" db="EMBL/GenBank/DDBJ databases">
        <authorList>
            <person name="Gulvik C.A."/>
            <person name="Batra D.G."/>
        </authorList>
    </citation>
    <scope>NUCLEOTIDE SEQUENCE [LARGE SCALE GENOMIC DNA]</scope>
    <source>
        <strain evidence="1 2">W9323</strain>
    </source>
</reference>
<dbReference type="KEGG" id="kpul:GXN76_12825"/>
<evidence type="ECO:0000313" key="2">
    <source>
        <dbReference type="Proteomes" id="UP000503088"/>
    </source>
</evidence>
<gene>
    <name evidence="1" type="ORF">GXN76_12825</name>
</gene>
<dbReference type="SUPFAM" id="SSF55909">
    <property type="entry name" value="Pentein"/>
    <property type="match status" value="1"/>
</dbReference>
<dbReference type="EMBL" id="CP048104">
    <property type="protein sequence ID" value="QKG86055.1"/>
    <property type="molecule type" value="Genomic_DNA"/>
</dbReference>
<dbReference type="GO" id="GO:0019546">
    <property type="term" value="P:L-arginine deiminase pathway"/>
    <property type="evidence" value="ECO:0007669"/>
    <property type="project" value="TreeGrafter"/>
</dbReference>
<dbReference type="PANTHER" id="PTHR47271">
    <property type="entry name" value="ARGININE DEIMINASE"/>
    <property type="match status" value="1"/>
</dbReference>
<evidence type="ECO:0000313" key="1">
    <source>
        <dbReference type="EMBL" id="QKG86055.1"/>
    </source>
</evidence>
<sequence>MMETYTPLLSCWSEYDILQRVVLCPPQFMRISRIINEVQKKYAEENIHTSLAKEQHRQFSAKLRQLEVDVVQLEPLPSFSDQVFTRDIAFTLGNDLFISQLEEGVRQGEEQVLQDWLNHNNIPYQKIRSGSIEGGDVLVDQNTVWVGDSGRTSRKAMEELRLKAPDWQIICLPFPDRYLHLDCVFNPVSPQEALIFPDAFSPDILQLLASRYQLIEVNANEQFTLGTNVLSLGNRTIFSLPVNTEVNRSLRDRGFTVIEVDLSEIIKSGGSFRCCTLPLNRRPLSKNPPLPLRK</sequence>
<name>A0A7D4BJ76_9BACL</name>